<evidence type="ECO:0000256" key="9">
    <source>
        <dbReference type="PIRSR" id="PIRSR602401-1"/>
    </source>
</evidence>
<dbReference type="GO" id="GO:0004497">
    <property type="term" value="F:monooxygenase activity"/>
    <property type="evidence" value="ECO:0007669"/>
    <property type="project" value="UniProtKB-KW"/>
</dbReference>
<evidence type="ECO:0000256" key="7">
    <source>
        <dbReference type="ARBA" id="ARBA00023004"/>
    </source>
</evidence>
<organism evidence="11 12">
    <name type="scientific">Coniophora puteana (strain RWD-64-598)</name>
    <name type="common">Brown rot fungus</name>
    <dbReference type="NCBI Taxonomy" id="741705"/>
    <lineage>
        <taxon>Eukaryota</taxon>
        <taxon>Fungi</taxon>
        <taxon>Dikarya</taxon>
        <taxon>Basidiomycota</taxon>
        <taxon>Agaricomycotina</taxon>
        <taxon>Agaricomycetes</taxon>
        <taxon>Agaricomycetidae</taxon>
        <taxon>Boletales</taxon>
        <taxon>Coniophorineae</taxon>
        <taxon>Coniophoraceae</taxon>
        <taxon>Coniophora</taxon>
    </lineage>
</organism>
<dbReference type="GO" id="GO:0005506">
    <property type="term" value="F:iron ion binding"/>
    <property type="evidence" value="ECO:0007669"/>
    <property type="project" value="InterPro"/>
</dbReference>
<dbReference type="GO" id="GO:0020037">
    <property type="term" value="F:heme binding"/>
    <property type="evidence" value="ECO:0007669"/>
    <property type="project" value="InterPro"/>
</dbReference>
<keyword evidence="7 9" id="KW-0408">Iron</keyword>
<dbReference type="PANTHER" id="PTHR46300:SF5">
    <property type="entry name" value="CYTOCHROME P450"/>
    <property type="match status" value="1"/>
</dbReference>
<dbReference type="PANTHER" id="PTHR46300">
    <property type="entry name" value="P450, PUTATIVE (EUROFUNG)-RELATED-RELATED"/>
    <property type="match status" value="1"/>
</dbReference>
<sequence>MDSYLIPGSAVLGVSLVLGVCATRVWSKPTTPHLPPGPKGHFLFGSSFDINAADPGSSFAQWGREYGELVHVRHFGRDLMIINSERIAQDLLERRSRIYSDRVDYSPIESYGMLFNSAMINYNDAWRFHRKMMNQLMRPVAIPNYHGVMVDAAHTLVSKLKDTPEKHWAHIDGYAARNVMEVIFGRGIEQDQERLVTTFSEAATCFMESTSDVFLAMVKTFPMLKYVPTSFPGGRFNAAEAKERMNAFKSTVYGLLQESNEDNLLLQQENQDEVKNVSATAFIGVPHCVTEDDHYEGYFIPKGTVLVGNAGGMLRDPVRYPNPEKFSPERFLNEDGSLTDDDVPAAFGFGRRVCPGRYLADSSVWMAIVSMLAELDIKPAKDEEGNAIVFEPEWNHSLSSRPKPFPCSIVPRN</sequence>
<dbReference type="InterPro" id="IPR050364">
    <property type="entry name" value="Cytochrome_P450_fung"/>
</dbReference>
<comment type="caution">
    <text evidence="11">The sequence shown here is derived from an EMBL/GenBank/DDBJ whole genome shotgun (WGS) entry which is preliminary data.</text>
</comment>
<keyword evidence="8 10" id="KW-0503">Monooxygenase</keyword>
<evidence type="ECO:0000256" key="2">
    <source>
        <dbReference type="ARBA" id="ARBA00005179"/>
    </source>
</evidence>
<gene>
    <name evidence="11" type="ORF">CONPUDRAFT_142152</name>
</gene>
<dbReference type="Pfam" id="PF00067">
    <property type="entry name" value="p450"/>
    <property type="match status" value="2"/>
</dbReference>
<keyword evidence="5 9" id="KW-0479">Metal-binding</keyword>
<evidence type="ECO:0000256" key="4">
    <source>
        <dbReference type="ARBA" id="ARBA00022617"/>
    </source>
</evidence>
<comment type="cofactor">
    <cofactor evidence="1 9">
        <name>heme</name>
        <dbReference type="ChEBI" id="CHEBI:30413"/>
    </cofactor>
</comment>
<evidence type="ECO:0000256" key="6">
    <source>
        <dbReference type="ARBA" id="ARBA00023002"/>
    </source>
</evidence>
<name>A0A5M3N2Y9_CONPW</name>
<comment type="similarity">
    <text evidence="3 10">Belongs to the cytochrome P450 family.</text>
</comment>
<keyword evidence="12" id="KW-1185">Reference proteome</keyword>
<dbReference type="EMBL" id="JH711574">
    <property type="protein sequence ID" value="EIW85686.1"/>
    <property type="molecule type" value="Genomic_DNA"/>
</dbReference>
<evidence type="ECO:0000256" key="1">
    <source>
        <dbReference type="ARBA" id="ARBA00001971"/>
    </source>
</evidence>
<dbReference type="AlphaFoldDB" id="A0A5M3N2Y9"/>
<evidence type="ECO:0000256" key="3">
    <source>
        <dbReference type="ARBA" id="ARBA00010617"/>
    </source>
</evidence>
<dbReference type="PRINTS" id="PR00463">
    <property type="entry name" value="EP450I"/>
</dbReference>
<evidence type="ECO:0000313" key="12">
    <source>
        <dbReference type="Proteomes" id="UP000053558"/>
    </source>
</evidence>
<keyword evidence="4 9" id="KW-0349">Heme</keyword>
<reference evidence="12" key="1">
    <citation type="journal article" date="2012" name="Science">
        <title>The Paleozoic origin of enzymatic lignin decomposition reconstructed from 31 fungal genomes.</title>
        <authorList>
            <person name="Floudas D."/>
            <person name="Binder M."/>
            <person name="Riley R."/>
            <person name="Barry K."/>
            <person name="Blanchette R.A."/>
            <person name="Henrissat B."/>
            <person name="Martinez A.T."/>
            <person name="Otillar R."/>
            <person name="Spatafora J.W."/>
            <person name="Yadav J.S."/>
            <person name="Aerts A."/>
            <person name="Benoit I."/>
            <person name="Boyd A."/>
            <person name="Carlson A."/>
            <person name="Copeland A."/>
            <person name="Coutinho P.M."/>
            <person name="de Vries R.P."/>
            <person name="Ferreira P."/>
            <person name="Findley K."/>
            <person name="Foster B."/>
            <person name="Gaskell J."/>
            <person name="Glotzer D."/>
            <person name="Gorecki P."/>
            <person name="Heitman J."/>
            <person name="Hesse C."/>
            <person name="Hori C."/>
            <person name="Igarashi K."/>
            <person name="Jurgens J.A."/>
            <person name="Kallen N."/>
            <person name="Kersten P."/>
            <person name="Kohler A."/>
            <person name="Kuees U."/>
            <person name="Kumar T.K.A."/>
            <person name="Kuo A."/>
            <person name="LaButti K."/>
            <person name="Larrondo L.F."/>
            <person name="Lindquist E."/>
            <person name="Ling A."/>
            <person name="Lombard V."/>
            <person name="Lucas S."/>
            <person name="Lundell T."/>
            <person name="Martin R."/>
            <person name="McLaughlin D.J."/>
            <person name="Morgenstern I."/>
            <person name="Morin E."/>
            <person name="Murat C."/>
            <person name="Nagy L.G."/>
            <person name="Nolan M."/>
            <person name="Ohm R.A."/>
            <person name="Patyshakuliyeva A."/>
            <person name="Rokas A."/>
            <person name="Ruiz-Duenas F.J."/>
            <person name="Sabat G."/>
            <person name="Salamov A."/>
            <person name="Samejima M."/>
            <person name="Schmutz J."/>
            <person name="Slot J.C."/>
            <person name="St John F."/>
            <person name="Stenlid J."/>
            <person name="Sun H."/>
            <person name="Sun S."/>
            <person name="Syed K."/>
            <person name="Tsang A."/>
            <person name="Wiebenga A."/>
            <person name="Young D."/>
            <person name="Pisabarro A."/>
            <person name="Eastwood D.C."/>
            <person name="Martin F."/>
            <person name="Cullen D."/>
            <person name="Grigoriev I.V."/>
            <person name="Hibbett D.S."/>
        </authorList>
    </citation>
    <scope>NUCLEOTIDE SEQUENCE [LARGE SCALE GENOMIC DNA]</scope>
    <source>
        <strain evidence="12">RWD-64-598 SS2</strain>
    </source>
</reference>
<dbReference type="Proteomes" id="UP000053558">
    <property type="component" value="Unassembled WGS sequence"/>
</dbReference>
<evidence type="ECO:0000313" key="11">
    <source>
        <dbReference type="EMBL" id="EIW85686.1"/>
    </source>
</evidence>
<dbReference type="Gene3D" id="1.10.630.10">
    <property type="entry name" value="Cytochrome P450"/>
    <property type="match status" value="2"/>
</dbReference>
<dbReference type="PROSITE" id="PS00086">
    <property type="entry name" value="CYTOCHROME_P450"/>
    <property type="match status" value="1"/>
</dbReference>
<dbReference type="SUPFAM" id="SSF48264">
    <property type="entry name" value="Cytochrome P450"/>
    <property type="match status" value="1"/>
</dbReference>
<feature type="binding site" description="axial binding residue" evidence="9">
    <location>
        <position position="354"/>
    </location>
    <ligand>
        <name>heme</name>
        <dbReference type="ChEBI" id="CHEBI:30413"/>
    </ligand>
    <ligandPart>
        <name>Fe</name>
        <dbReference type="ChEBI" id="CHEBI:18248"/>
    </ligandPart>
</feature>
<dbReference type="KEGG" id="cput:CONPUDRAFT_142152"/>
<protein>
    <submittedName>
        <fullName evidence="11">Cytochrome P450</fullName>
    </submittedName>
</protein>
<evidence type="ECO:0000256" key="8">
    <source>
        <dbReference type="ARBA" id="ARBA00023033"/>
    </source>
</evidence>
<accession>A0A5M3N2Y9</accession>
<dbReference type="RefSeq" id="XP_007765097.1">
    <property type="nucleotide sequence ID" value="XM_007766907.1"/>
</dbReference>
<dbReference type="GeneID" id="19201710"/>
<dbReference type="InterPro" id="IPR017972">
    <property type="entry name" value="Cyt_P450_CS"/>
</dbReference>
<dbReference type="OrthoDB" id="2789670at2759"/>
<dbReference type="GO" id="GO:0016705">
    <property type="term" value="F:oxidoreductase activity, acting on paired donors, with incorporation or reduction of molecular oxygen"/>
    <property type="evidence" value="ECO:0007669"/>
    <property type="project" value="InterPro"/>
</dbReference>
<dbReference type="InterPro" id="IPR001128">
    <property type="entry name" value="Cyt_P450"/>
</dbReference>
<dbReference type="InterPro" id="IPR036396">
    <property type="entry name" value="Cyt_P450_sf"/>
</dbReference>
<comment type="pathway">
    <text evidence="2">Secondary metabolite biosynthesis.</text>
</comment>
<evidence type="ECO:0000256" key="5">
    <source>
        <dbReference type="ARBA" id="ARBA00022723"/>
    </source>
</evidence>
<proteinExistence type="inferred from homology"/>
<evidence type="ECO:0000256" key="10">
    <source>
        <dbReference type="RuleBase" id="RU000461"/>
    </source>
</evidence>
<keyword evidence="6 10" id="KW-0560">Oxidoreductase</keyword>
<dbReference type="InterPro" id="IPR002401">
    <property type="entry name" value="Cyt_P450_E_grp-I"/>
</dbReference>